<comment type="caution">
    <text evidence="3">The sequence shown here is derived from an EMBL/GenBank/DDBJ whole genome shotgun (WGS) entry which is preliminary data.</text>
</comment>
<proteinExistence type="predicted"/>
<organism evidence="3 4">
    <name type="scientific">Teratosphaeria destructans</name>
    <dbReference type="NCBI Taxonomy" id="418781"/>
    <lineage>
        <taxon>Eukaryota</taxon>
        <taxon>Fungi</taxon>
        <taxon>Dikarya</taxon>
        <taxon>Ascomycota</taxon>
        <taxon>Pezizomycotina</taxon>
        <taxon>Dothideomycetes</taxon>
        <taxon>Dothideomycetidae</taxon>
        <taxon>Mycosphaerellales</taxon>
        <taxon>Teratosphaeriaceae</taxon>
        <taxon>Teratosphaeria</taxon>
    </lineage>
</organism>
<reference evidence="3 4" key="2">
    <citation type="journal article" date="2021" name="Curr. Genet.">
        <title>Genetic response to nitrogen starvation in the aggressive Eucalyptus foliar pathogen Teratosphaeria destructans.</title>
        <authorList>
            <person name="Havenga M."/>
            <person name="Wingfield B.D."/>
            <person name="Wingfield M.J."/>
            <person name="Dreyer L.L."/>
            <person name="Roets F."/>
            <person name="Aylward J."/>
        </authorList>
    </citation>
    <scope>NUCLEOTIDE SEQUENCE [LARGE SCALE GENOMIC DNA]</scope>
    <source>
        <strain evidence="3">CMW44962</strain>
    </source>
</reference>
<protein>
    <submittedName>
        <fullName evidence="3">Uncharacterized protein</fullName>
    </submittedName>
</protein>
<dbReference type="EMBL" id="RIBY02002356">
    <property type="protein sequence ID" value="KAH9818216.1"/>
    <property type="molecule type" value="Genomic_DNA"/>
</dbReference>
<evidence type="ECO:0000256" key="2">
    <source>
        <dbReference type="SAM" id="SignalP"/>
    </source>
</evidence>
<dbReference type="Proteomes" id="UP001138500">
    <property type="component" value="Unassembled WGS sequence"/>
</dbReference>
<feature type="compositionally biased region" description="Polar residues" evidence="1">
    <location>
        <begin position="43"/>
        <end position="61"/>
    </location>
</feature>
<evidence type="ECO:0000313" key="3">
    <source>
        <dbReference type="EMBL" id="KAH9818216.1"/>
    </source>
</evidence>
<evidence type="ECO:0000256" key="1">
    <source>
        <dbReference type="SAM" id="MobiDB-lite"/>
    </source>
</evidence>
<feature type="chain" id="PRO_5040943439" evidence="2">
    <location>
        <begin position="21"/>
        <end position="61"/>
    </location>
</feature>
<accession>A0A9W7SK79</accession>
<evidence type="ECO:0000313" key="4">
    <source>
        <dbReference type="Proteomes" id="UP001138500"/>
    </source>
</evidence>
<name>A0A9W7SK79_9PEZI</name>
<gene>
    <name evidence="3" type="ORF">Tdes44962_MAKER05410</name>
</gene>
<sequence length="61" mass="6657">MEPASTVLALWAVSSASALALNVAARPCQPVPKRSEERRRSSTQELPLQSQNLPQSKKNAR</sequence>
<dbReference type="AlphaFoldDB" id="A0A9W7SK79"/>
<feature type="compositionally biased region" description="Basic and acidic residues" evidence="1">
    <location>
        <begin position="33"/>
        <end position="42"/>
    </location>
</feature>
<feature type="signal peptide" evidence="2">
    <location>
        <begin position="1"/>
        <end position="20"/>
    </location>
</feature>
<feature type="region of interest" description="Disordered" evidence="1">
    <location>
        <begin position="25"/>
        <end position="61"/>
    </location>
</feature>
<keyword evidence="4" id="KW-1185">Reference proteome</keyword>
<reference evidence="3 4" key="1">
    <citation type="journal article" date="2018" name="IMA Fungus">
        <title>IMA Genome-F 10: Nine draft genome sequences of Claviceps purpurea s.lat., including C. arundinis, C. humidiphila, and C. cf. spartinae, pseudomolecules for the pitch canker pathogen Fusarium circinatum, draft genome of Davidsoniella eucalypti, Grosmannia galeiformis, Quambalaria eucalypti, and Teratosphaeria destructans.</title>
        <authorList>
            <person name="Wingfield B.D."/>
            <person name="Liu M."/>
            <person name="Nguyen H.D."/>
            <person name="Lane F.A."/>
            <person name="Morgan S.W."/>
            <person name="De Vos L."/>
            <person name="Wilken P.M."/>
            <person name="Duong T.A."/>
            <person name="Aylward J."/>
            <person name="Coetzee M.P."/>
            <person name="Dadej K."/>
            <person name="De Beer Z.W."/>
            <person name="Findlay W."/>
            <person name="Havenga M."/>
            <person name="Kolarik M."/>
            <person name="Menzies J.G."/>
            <person name="Naidoo K."/>
            <person name="Pochopski O."/>
            <person name="Shoukouhi P."/>
            <person name="Santana Q.C."/>
            <person name="Seifert K.A."/>
            <person name="Soal N."/>
            <person name="Steenkamp E.T."/>
            <person name="Tatham C.T."/>
            <person name="van der Nest M.A."/>
            <person name="Wingfield M.J."/>
        </authorList>
    </citation>
    <scope>NUCLEOTIDE SEQUENCE [LARGE SCALE GENOMIC DNA]</scope>
    <source>
        <strain evidence="3">CMW44962</strain>
    </source>
</reference>
<keyword evidence="2" id="KW-0732">Signal</keyword>